<dbReference type="SUPFAM" id="SSF56059">
    <property type="entry name" value="Glutathione synthetase ATP-binding domain-like"/>
    <property type="match status" value="1"/>
</dbReference>
<dbReference type="AlphaFoldDB" id="A0A402ATZ3"/>
<evidence type="ECO:0000259" key="2">
    <source>
        <dbReference type="Pfam" id="PF01326"/>
    </source>
</evidence>
<evidence type="ECO:0000259" key="1">
    <source>
        <dbReference type="Pfam" id="PF00391"/>
    </source>
</evidence>
<evidence type="ECO:0000313" key="4">
    <source>
        <dbReference type="Proteomes" id="UP000287188"/>
    </source>
</evidence>
<dbReference type="Pfam" id="PF01326">
    <property type="entry name" value="PPDK_N"/>
    <property type="match status" value="1"/>
</dbReference>
<sequence length="888" mass="98492">MEFICTLMDANQQQLPTVGGKGANLGALIYAHFPVPPGFVLLTSAYQQFLKTDGLLEDVERLVQQVSSDDLASCERVSQAIRTLFAQRPIPEAIVEAISDAYLQLAAGAVAVRSSATTEDLPTASFAGLHESYLNIQTLEDILTAVRQCWSSLWTPRALSYRTHSGIAPRMASMAVVVQQMVPAYSSGVLFTINPVSGAPDEVVINATWGVGEALVSGQITPDMIIAEKTSGRVIRREVGNAPVTTTTTSMGDRGVGTMRQPQFVLTDDQVAQLVHLGARIEEQFGAPQDIEWALADGQVFIVQARPITTLATEQAVPESSGMLIAPGEDTWNREQDQPPQPYDVWTRTNVGENLPYPITPLTETQFSVLFGLDNASSDQSQPQLVRRFYGRLYFNEGAMVRNLTEEMGLPASWLHKMWGSRPRGTVVLKNSFRPLRLLRKLLSLVASRFKAPKKAKTPLHTPQQFFAHIDQWVSEFLLLDLSQLDDASLWHEGLPTWSKRGAYAWANNIRFSFSAVISYGLLERIVHWWTGKDLAQDLVTGLTGVYSAEVGPALWQMARLAQESGVQDIVLTHDPITALALLRSQEKGRLLIEQLEVFLARHGHRCPNELELRNPRWAEAPEQIIELIANYLRAGEHVDPLIVEARQQQRRATAVTIIEAKVDPIRRAVFRFLLKQAQRAVTVRDNSRYTMAKFIFPTRKVYSELGRRWVERGWLRQVDDIFFLTLVEIEDIVATPSMTTLPVDWQTRVEQRRLAYDFWFTVVAPEAVGADGLPIAEKEEHLTLLKGTPASSGTIRGRARIVQTIQEAMSLEAGSILVTAATDPGWTPIFPLVGGIVLEIGGQLSHGAIIAREYGIPAVVNVPGAMHLIQDEQVIELDGSKGVIKLF</sequence>
<evidence type="ECO:0000313" key="3">
    <source>
        <dbReference type="EMBL" id="GCE22582.1"/>
    </source>
</evidence>
<comment type="caution">
    <text evidence="3">The sequence shown here is derived from an EMBL/GenBank/DDBJ whole genome shotgun (WGS) entry which is preliminary data.</text>
</comment>
<proteinExistence type="predicted"/>
<dbReference type="GO" id="GO:0005524">
    <property type="term" value="F:ATP binding"/>
    <property type="evidence" value="ECO:0007669"/>
    <property type="project" value="InterPro"/>
</dbReference>
<gene>
    <name evidence="3" type="ORF">KDK_63820</name>
</gene>
<feature type="domain" description="PEP-utilising enzyme mobile" evidence="1">
    <location>
        <begin position="813"/>
        <end position="883"/>
    </location>
</feature>
<dbReference type="InterPro" id="IPR036637">
    <property type="entry name" value="Phosphohistidine_dom_sf"/>
</dbReference>
<dbReference type="InterPro" id="IPR013815">
    <property type="entry name" value="ATP_grasp_subdomain_1"/>
</dbReference>
<dbReference type="Gene3D" id="3.30.1490.20">
    <property type="entry name" value="ATP-grasp fold, A domain"/>
    <property type="match status" value="1"/>
</dbReference>
<protein>
    <recommendedName>
        <fullName evidence="5">Phosphoenolpyruvate synthase</fullName>
    </recommendedName>
</protein>
<name>A0A402ATZ3_9CHLR</name>
<dbReference type="Proteomes" id="UP000287188">
    <property type="component" value="Unassembled WGS sequence"/>
</dbReference>
<evidence type="ECO:0008006" key="5">
    <source>
        <dbReference type="Google" id="ProtNLM"/>
    </source>
</evidence>
<dbReference type="EMBL" id="BIFS01000002">
    <property type="protein sequence ID" value="GCE22582.1"/>
    <property type="molecule type" value="Genomic_DNA"/>
</dbReference>
<dbReference type="SUPFAM" id="SSF52009">
    <property type="entry name" value="Phosphohistidine domain"/>
    <property type="match status" value="1"/>
</dbReference>
<dbReference type="PANTHER" id="PTHR43615:SF1">
    <property type="entry name" value="PPDK_N DOMAIN-CONTAINING PROTEIN"/>
    <property type="match status" value="1"/>
</dbReference>
<reference evidence="4" key="1">
    <citation type="submission" date="2018-12" db="EMBL/GenBank/DDBJ databases">
        <title>Tengunoibacter tsumagoiensis gen. nov., sp. nov., Dictyobacter kobayashii sp. nov., D. alpinus sp. nov., and D. joshuensis sp. nov. and description of Dictyobacteraceae fam. nov. within the order Ktedonobacterales isolated from Tengu-no-mugimeshi.</title>
        <authorList>
            <person name="Wang C.M."/>
            <person name="Zheng Y."/>
            <person name="Sakai Y."/>
            <person name="Toyoda A."/>
            <person name="Minakuchi Y."/>
            <person name="Abe K."/>
            <person name="Yokota A."/>
            <person name="Yabe S."/>
        </authorList>
    </citation>
    <scope>NUCLEOTIDE SEQUENCE [LARGE SCALE GENOMIC DNA]</scope>
    <source>
        <strain evidence="4">Uno11</strain>
    </source>
</reference>
<dbReference type="Gene3D" id="3.30.470.20">
    <property type="entry name" value="ATP-grasp fold, B domain"/>
    <property type="match status" value="1"/>
</dbReference>
<dbReference type="Pfam" id="PF00391">
    <property type="entry name" value="PEP-utilizers"/>
    <property type="match status" value="1"/>
</dbReference>
<accession>A0A402ATZ3</accession>
<keyword evidence="4" id="KW-1185">Reference proteome</keyword>
<dbReference type="InterPro" id="IPR008279">
    <property type="entry name" value="PEP-util_enz_mobile_dom"/>
</dbReference>
<dbReference type="InterPro" id="IPR002192">
    <property type="entry name" value="PPDK_AMP/ATP-bd"/>
</dbReference>
<organism evidence="3 4">
    <name type="scientific">Dictyobacter kobayashii</name>
    <dbReference type="NCBI Taxonomy" id="2014872"/>
    <lineage>
        <taxon>Bacteria</taxon>
        <taxon>Bacillati</taxon>
        <taxon>Chloroflexota</taxon>
        <taxon>Ktedonobacteria</taxon>
        <taxon>Ktedonobacterales</taxon>
        <taxon>Dictyobacteraceae</taxon>
        <taxon>Dictyobacter</taxon>
    </lineage>
</organism>
<dbReference type="OrthoDB" id="9765468at2"/>
<dbReference type="InterPro" id="IPR051549">
    <property type="entry name" value="PEP_Utilizing_Enz"/>
</dbReference>
<feature type="domain" description="Pyruvate phosphate dikinase AMP/ATP-binding" evidence="2">
    <location>
        <begin position="16"/>
        <end position="317"/>
    </location>
</feature>
<dbReference type="PANTHER" id="PTHR43615">
    <property type="entry name" value="PHOSPHOENOLPYRUVATE SYNTHASE-RELATED"/>
    <property type="match status" value="1"/>
</dbReference>
<dbReference type="RefSeq" id="WP_126555568.1">
    <property type="nucleotide sequence ID" value="NZ_BIFS01000002.1"/>
</dbReference>
<dbReference type="GO" id="GO:0016301">
    <property type="term" value="F:kinase activity"/>
    <property type="evidence" value="ECO:0007669"/>
    <property type="project" value="InterPro"/>
</dbReference>
<dbReference type="Gene3D" id="3.50.30.10">
    <property type="entry name" value="Phosphohistidine domain"/>
    <property type="match status" value="1"/>
</dbReference>